<feature type="signal peptide" evidence="2">
    <location>
        <begin position="1"/>
        <end position="21"/>
    </location>
</feature>
<feature type="compositionally biased region" description="Polar residues" evidence="1">
    <location>
        <begin position="60"/>
        <end position="71"/>
    </location>
</feature>
<evidence type="ECO:0000256" key="2">
    <source>
        <dbReference type="SAM" id="SignalP"/>
    </source>
</evidence>
<organism evidence="3 4">
    <name type="scientific">Galleria mellonella</name>
    <name type="common">Greater wax moth</name>
    <dbReference type="NCBI Taxonomy" id="7137"/>
    <lineage>
        <taxon>Eukaryota</taxon>
        <taxon>Metazoa</taxon>
        <taxon>Ecdysozoa</taxon>
        <taxon>Arthropoda</taxon>
        <taxon>Hexapoda</taxon>
        <taxon>Insecta</taxon>
        <taxon>Pterygota</taxon>
        <taxon>Neoptera</taxon>
        <taxon>Endopterygota</taxon>
        <taxon>Lepidoptera</taxon>
        <taxon>Glossata</taxon>
        <taxon>Ditrysia</taxon>
        <taxon>Pyraloidea</taxon>
        <taxon>Pyralidae</taxon>
        <taxon>Galleriinae</taxon>
        <taxon>Galleria</taxon>
    </lineage>
</organism>
<protein>
    <submittedName>
        <fullName evidence="4">Uncharacterized protein LOC113514504 isoform X1</fullName>
    </submittedName>
</protein>
<dbReference type="Proteomes" id="UP001652740">
    <property type="component" value="Unplaced"/>
</dbReference>
<evidence type="ECO:0000313" key="3">
    <source>
        <dbReference type="Proteomes" id="UP001652740"/>
    </source>
</evidence>
<evidence type="ECO:0000313" key="4">
    <source>
        <dbReference type="RefSeq" id="XP_052752808.1"/>
    </source>
</evidence>
<feature type="region of interest" description="Disordered" evidence="1">
    <location>
        <begin position="41"/>
        <end position="71"/>
    </location>
</feature>
<feature type="chain" id="PRO_5045786586" evidence="2">
    <location>
        <begin position="22"/>
        <end position="263"/>
    </location>
</feature>
<keyword evidence="3" id="KW-1185">Reference proteome</keyword>
<sequence>MMSKKLIFLLILVSYLTVISGKRRGKSRLFTHGQRPHLRFPGFSRSNSFSGRIQDENKNDGFNYNPRSQKSFSRTIQDENKNHGRSYSSNVYSQDTDFQRFKNKTKAFGNKIAGVGIALSDGLIRGSNTLSAADNIATFGQKYGVWNIPPLHRYDALLNEMREMDFRDKELCCRIGSEILLLEVDSKEWLCVGESALKNARWRTATRPDGWDEILVYGGLYDGENQQQVSIRTILQSTPHDKFGRRCTEMQHLYAVSVGRAGQ</sequence>
<reference evidence="4" key="1">
    <citation type="submission" date="2025-08" db="UniProtKB">
        <authorList>
            <consortium name="RefSeq"/>
        </authorList>
    </citation>
    <scope>IDENTIFICATION</scope>
    <source>
        <tissue evidence="4">Whole larvae</tissue>
    </source>
</reference>
<dbReference type="GeneID" id="113514504"/>
<name>A0ABM3MN73_GALME</name>
<proteinExistence type="predicted"/>
<accession>A0ABM3MN73</accession>
<gene>
    <name evidence="4" type="primary">LOC113514504</name>
</gene>
<dbReference type="RefSeq" id="XP_052752808.1">
    <property type="nucleotide sequence ID" value="XM_052896848.1"/>
</dbReference>
<evidence type="ECO:0000256" key="1">
    <source>
        <dbReference type="SAM" id="MobiDB-lite"/>
    </source>
</evidence>
<keyword evidence="2" id="KW-0732">Signal</keyword>